<accession>A0A919REV8</accession>
<comment type="similarity">
    <text evidence="1">Belongs to the short-chain dehydrogenases/reductases (SDR) family.</text>
</comment>
<dbReference type="EMBL" id="BOOW01000015">
    <property type="protein sequence ID" value="GII92348.1"/>
    <property type="molecule type" value="Genomic_DNA"/>
</dbReference>
<organism evidence="3 4">
    <name type="scientific">Sinosporangium siamense</name>
    <dbReference type="NCBI Taxonomy" id="1367973"/>
    <lineage>
        <taxon>Bacteria</taxon>
        <taxon>Bacillati</taxon>
        <taxon>Actinomycetota</taxon>
        <taxon>Actinomycetes</taxon>
        <taxon>Streptosporangiales</taxon>
        <taxon>Streptosporangiaceae</taxon>
        <taxon>Sinosporangium</taxon>
    </lineage>
</organism>
<keyword evidence="2" id="KW-0560">Oxidoreductase</keyword>
<dbReference type="Pfam" id="PF13561">
    <property type="entry name" value="adh_short_C2"/>
    <property type="match status" value="1"/>
</dbReference>
<dbReference type="PROSITE" id="PS00061">
    <property type="entry name" value="ADH_SHORT"/>
    <property type="match status" value="1"/>
</dbReference>
<evidence type="ECO:0000313" key="4">
    <source>
        <dbReference type="Proteomes" id="UP000606172"/>
    </source>
</evidence>
<evidence type="ECO:0000313" key="3">
    <source>
        <dbReference type="EMBL" id="GII92348.1"/>
    </source>
</evidence>
<dbReference type="InterPro" id="IPR036291">
    <property type="entry name" value="NAD(P)-bd_dom_sf"/>
</dbReference>
<gene>
    <name evidence="3" type="ORF">Ssi02_25790</name>
</gene>
<dbReference type="FunFam" id="3.40.50.720:FF:000084">
    <property type="entry name" value="Short-chain dehydrogenase reductase"/>
    <property type="match status" value="1"/>
</dbReference>
<dbReference type="Gene3D" id="3.40.50.720">
    <property type="entry name" value="NAD(P)-binding Rossmann-like Domain"/>
    <property type="match status" value="1"/>
</dbReference>
<dbReference type="PANTHER" id="PTHR42760">
    <property type="entry name" value="SHORT-CHAIN DEHYDROGENASES/REDUCTASES FAMILY MEMBER"/>
    <property type="match status" value="1"/>
</dbReference>
<sequence length="262" mass="27050">MSAATSPRHALITGAGGTIGAAIARALHRDGATVIVTDVDLDAARETAAGIDGAVAMHLDIRSDNSVREVAGSLTARHGHLDILVNNAAVCSNVEFESLPEPVWAADIDVVLGGAIRLCQAVLPGMREAGRGAVVNVASVNGHRYFGNDTYSAAKAGLLNLTRGLAVQYGRYGVRVNSVSPGTIATPAWRARLTTHADALDKAVAWYPMGRVGTEDDVAEAVAFLAGDRASWINGADLPVDGGLLAGNLPMARDIGVAVVDR</sequence>
<keyword evidence="4" id="KW-1185">Reference proteome</keyword>
<reference evidence="3" key="1">
    <citation type="submission" date="2021-01" db="EMBL/GenBank/DDBJ databases">
        <title>Whole genome shotgun sequence of Sinosporangium siamense NBRC 109515.</title>
        <authorList>
            <person name="Komaki H."/>
            <person name="Tamura T."/>
        </authorList>
    </citation>
    <scope>NUCLEOTIDE SEQUENCE</scope>
    <source>
        <strain evidence="3">NBRC 109515</strain>
    </source>
</reference>
<dbReference type="CDD" id="cd05233">
    <property type="entry name" value="SDR_c"/>
    <property type="match status" value="1"/>
</dbReference>
<comment type="caution">
    <text evidence="3">The sequence shown here is derived from an EMBL/GenBank/DDBJ whole genome shotgun (WGS) entry which is preliminary data.</text>
</comment>
<dbReference type="GO" id="GO:0016616">
    <property type="term" value="F:oxidoreductase activity, acting on the CH-OH group of donors, NAD or NADP as acceptor"/>
    <property type="evidence" value="ECO:0007669"/>
    <property type="project" value="TreeGrafter"/>
</dbReference>
<dbReference type="AlphaFoldDB" id="A0A919REV8"/>
<protein>
    <submittedName>
        <fullName evidence="3">Oxidoreductase</fullName>
    </submittedName>
</protein>
<name>A0A919REV8_9ACTN</name>
<dbReference type="InterPro" id="IPR020904">
    <property type="entry name" value="Sc_DH/Rdtase_CS"/>
</dbReference>
<dbReference type="RefSeq" id="WP_204025120.1">
    <property type="nucleotide sequence ID" value="NZ_BOOW01000015.1"/>
</dbReference>
<dbReference type="PRINTS" id="PR00081">
    <property type="entry name" value="GDHRDH"/>
</dbReference>
<evidence type="ECO:0000256" key="2">
    <source>
        <dbReference type="ARBA" id="ARBA00023002"/>
    </source>
</evidence>
<dbReference type="InterPro" id="IPR002347">
    <property type="entry name" value="SDR_fam"/>
</dbReference>
<dbReference type="SUPFAM" id="SSF51735">
    <property type="entry name" value="NAD(P)-binding Rossmann-fold domains"/>
    <property type="match status" value="1"/>
</dbReference>
<dbReference type="PRINTS" id="PR00080">
    <property type="entry name" value="SDRFAMILY"/>
</dbReference>
<evidence type="ECO:0000256" key="1">
    <source>
        <dbReference type="ARBA" id="ARBA00006484"/>
    </source>
</evidence>
<proteinExistence type="inferred from homology"/>
<dbReference type="Proteomes" id="UP000606172">
    <property type="component" value="Unassembled WGS sequence"/>
</dbReference>